<reference evidence="1 2" key="1">
    <citation type="journal article" date="2024" name="BMC Genomics">
        <title>De novo assembly and annotation of Popillia japonica's genome with initial clues to its potential as an invasive pest.</title>
        <authorList>
            <person name="Cucini C."/>
            <person name="Boschi S."/>
            <person name="Funari R."/>
            <person name="Cardaioli E."/>
            <person name="Iannotti N."/>
            <person name="Marturano G."/>
            <person name="Paoli F."/>
            <person name="Bruttini M."/>
            <person name="Carapelli A."/>
            <person name="Frati F."/>
            <person name="Nardi F."/>
        </authorList>
    </citation>
    <scope>NUCLEOTIDE SEQUENCE [LARGE SCALE GENOMIC DNA]</scope>
    <source>
        <strain evidence="1">DMR45628</strain>
    </source>
</reference>
<protein>
    <recommendedName>
        <fullName evidence="3">Endonuclease/exonuclease/phosphatase domain-containing protein</fullName>
    </recommendedName>
</protein>
<gene>
    <name evidence="1" type="ORF">QE152_g32417</name>
</gene>
<dbReference type="Proteomes" id="UP001458880">
    <property type="component" value="Unassembled WGS sequence"/>
</dbReference>
<dbReference type="EMBL" id="JASPKY010000474">
    <property type="protein sequence ID" value="KAK9695675.1"/>
    <property type="molecule type" value="Genomic_DNA"/>
</dbReference>
<sequence>MEDLQSTPPPVYQQPLTWKSTTWPRIPSLSVVGPPSTNFTDFCVKFDLQSCLDNVIILDGNKSIFDVVDVATFATGFSDHKAITVQFKSVDSQLVKCRYKKSRVFSASAMQEFQSAIANESWVCRYKKSRVFSASAMQEFQSAIANESWVDVYCSRYDTNEKFSIKIQNPPCLILLMQFYPA</sequence>
<accession>A0AAW1IYV3</accession>
<proteinExistence type="predicted"/>
<comment type="caution">
    <text evidence="1">The sequence shown here is derived from an EMBL/GenBank/DDBJ whole genome shotgun (WGS) entry which is preliminary data.</text>
</comment>
<dbReference type="AlphaFoldDB" id="A0AAW1IYV3"/>
<keyword evidence="2" id="KW-1185">Reference proteome</keyword>
<organism evidence="1 2">
    <name type="scientific">Popillia japonica</name>
    <name type="common">Japanese beetle</name>
    <dbReference type="NCBI Taxonomy" id="7064"/>
    <lineage>
        <taxon>Eukaryota</taxon>
        <taxon>Metazoa</taxon>
        <taxon>Ecdysozoa</taxon>
        <taxon>Arthropoda</taxon>
        <taxon>Hexapoda</taxon>
        <taxon>Insecta</taxon>
        <taxon>Pterygota</taxon>
        <taxon>Neoptera</taxon>
        <taxon>Endopterygota</taxon>
        <taxon>Coleoptera</taxon>
        <taxon>Polyphaga</taxon>
        <taxon>Scarabaeiformia</taxon>
        <taxon>Scarabaeidae</taxon>
        <taxon>Rutelinae</taxon>
        <taxon>Popillia</taxon>
    </lineage>
</organism>
<evidence type="ECO:0000313" key="2">
    <source>
        <dbReference type="Proteomes" id="UP001458880"/>
    </source>
</evidence>
<evidence type="ECO:0008006" key="3">
    <source>
        <dbReference type="Google" id="ProtNLM"/>
    </source>
</evidence>
<evidence type="ECO:0000313" key="1">
    <source>
        <dbReference type="EMBL" id="KAK9695675.1"/>
    </source>
</evidence>
<name>A0AAW1IYV3_POPJA</name>